<keyword evidence="1 2" id="KW-0175">Coiled coil</keyword>
<dbReference type="EMBL" id="JAKMXF010000266">
    <property type="protein sequence ID" value="KAI6653637.1"/>
    <property type="molecule type" value="Genomic_DNA"/>
</dbReference>
<evidence type="ECO:0000259" key="4">
    <source>
        <dbReference type="Pfam" id="PF21771"/>
    </source>
</evidence>
<feature type="domain" description="Cilia- and flagella-associated protein 58 central coiled coil" evidence="4">
    <location>
        <begin position="488"/>
        <end position="714"/>
    </location>
</feature>
<dbReference type="AlphaFoldDB" id="A0AAV7JXN1"/>
<feature type="region of interest" description="Disordered" evidence="3">
    <location>
        <begin position="1"/>
        <end position="20"/>
    </location>
</feature>
<feature type="coiled-coil region" evidence="2">
    <location>
        <begin position="609"/>
        <end position="657"/>
    </location>
</feature>
<evidence type="ECO:0000313" key="5">
    <source>
        <dbReference type="EMBL" id="KAI6653637.1"/>
    </source>
</evidence>
<protein>
    <submittedName>
        <fullName evidence="5">Coiled-coil domain-containing protein</fullName>
    </submittedName>
</protein>
<dbReference type="PANTHER" id="PTHR32083:SF34">
    <property type="entry name" value="COILED-COIL DOMAIN-CONTAINING PROTEIN 146"/>
    <property type="match status" value="1"/>
</dbReference>
<feature type="coiled-coil region" evidence="2">
    <location>
        <begin position="162"/>
        <end position="251"/>
    </location>
</feature>
<evidence type="ECO:0000256" key="2">
    <source>
        <dbReference type="SAM" id="Coils"/>
    </source>
</evidence>
<dbReference type="PANTHER" id="PTHR32083">
    <property type="entry name" value="CILIA AND FLAGELLA-ASSOCIATED PROTEIN 58-RELATED"/>
    <property type="match status" value="1"/>
</dbReference>
<feature type="region of interest" description="Disordered" evidence="3">
    <location>
        <begin position="945"/>
        <end position="976"/>
    </location>
</feature>
<feature type="coiled-coil region" evidence="2">
    <location>
        <begin position="850"/>
        <end position="877"/>
    </location>
</feature>
<gene>
    <name evidence="5" type="ORF">LOD99_3532</name>
</gene>
<comment type="caution">
    <text evidence="5">The sequence shown here is derived from an EMBL/GenBank/DDBJ whole genome shotgun (WGS) entry which is preliminary data.</text>
</comment>
<dbReference type="Pfam" id="PF21771">
    <property type="entry name" value="CFAP58_CC"/>
    <property type="match status" value="1"/>
</dbReference>
<feature type="coiled-coil region" evidence="2">
    <location>
        <begin position="553"/>
        <end position="580"/>
    </location>
</feature>
<accession>A0AAV7JXN1</accession>
<evidence type="ECO:0000256" key="1">
    <source>
        <dbReference type="ARBA" id="ARBA00023054"/>
    </source>
</evidence>
<feature type="coiled-coil region" evidence="2">
    <location>
        <begin position="301"/>
        <end position="328"/>
    </location>
</feature>
<keyword evidence="6" id="KW-1185">Reference proteome</keyword>
<dbReference type="Proteomes" id="UP001165289">
    <property type="component" value="Unassembled WGS sequence"/>
</dbReference>
<reference evidence="5 6" key="1">
    <citation type="journal article" date="2023" name="BMC Biol.">
        <title>The compact genome of the sponge Oopsacas minuta (Hexactinellida) is lacking key metazoan core genes.</title>
        <authorList>
            <person name="Santini S."/>
            <person name="Schenkelaars Q."/>
            <person name="Jourda C."/>
            <person name="Duchesne M."/>
            <person name="Belahbib H."/>
            <person name="Rocher C."/>
            <person name="Selva M."/>
            <person name="Riesgo A."/>
            <person name="Vervoort M."/>
            <person name="Leys S.P."/>
            <person name="Kodjabachian L."/>
            <person name="Le Bivic A."/>
            <person name="Borchiellini C."/>
            <person name="Claverie J.M."/>
            <person name="Renard E."/>
        </authorList>
    </citation>
    <scope>NUCLEOTIDE SEQUENCE [LARGE SCALE GENOMIC DNA]</scope>
    <source>
        <strain evidence="5">SPO-2</strain>
    </source>
</reference>
<feature type="coiled-coil region" evidence="2">
    <location>
        <begin position="693"/>
        <end position="751"/>
    </location>
</feature>
<dbReference type="InterPro" id="IPR049270">
    <property type="entry name" value="CFAP58_CC"/>
</dbReference>
<evidence type="ECO:0000313" key="6">
    <source>
        <dbReference type="Proteomes" id="UP001165289"/>
    </source>
</evidence>
<proteinExistence type="predicted"/>
<sequence length="976" mass="113138">MSEITAETPGEDPPPAINGEVVTLDTGQEYGNLDEEQPDDLPVSDSDSGISLIEISEATYLLQELVTMEALQPDRAQILKYKYMDIYGKFIESRDYEQSLLSEVRSLRTWLIRHKELTDAFESAPPPQLDAGDTEADDNKVNTLRTKLLRISNDLELSRERIVKLDFEENNCREEIEELNSEQERISKLDNEEELLRELETSIDDLCMDIKQRQVEVGGVQGEIELALTNLKNQEEEYEQILIREDKAKKELVQSKTAPTNILVAIDSINRQKDELFISIQDKQSQVEALLSDFAKNKDEVKRREELKESLQVELEQLMARNREGQEEFSDMERGINQGLLEQGSFESDFILVDKQMKELSEEVKKELEQLDKRQKAHDSHLKHIKRTDMNISRLEGELELLRGVQNNLQIDIDNRNAPIPDIEKRIGEMQRSLRENQSLLEAQVFSHSTVDQDLSEIKVRENRVITQISDLEKEMKESCLIEKTCLKEREADMEKMYKLRITLEQIIDQIKTKSGVISEESKCLKDLENKVKYYTELHQTVKGEVSGIIQLIQDFKQKSAELKEKYKILETELSTCKDDCDRKSKLLQRSRLKYTSVIGVRDSFLIDLSKVRIQLVETRSEIEEQRGEIKKMAGMINAAEEEMVKLRKKYELMLQERNDRGIQLIERNEETAIFYEKLNVQDSVLRRGNIQLESREEELRFLRVEIRDIQRQIDTLRKSTPKAIQLEQELVDLQQQMSEAHETLRVLERRAEKPSENPARLVEVGSFPVGSFEELQVKSLKLEEQLIGKETQVMERELLLEHVERITEKAQTRVKQTCAYTRDQSSHMCEIQNQLKESTKKLMALLSELSMLRASSLQLQREVDEKENELVENYQRLEQGLPPSEQAEISWERMVRVEKARERHDEVIASEASSKTDLGGGVLTTAHRRPNAYIPDCDGELPIPKPYGSHAPFKPSEQGSNIRHIRKPVLKPIQL</sequence>
<dbReference type="GO" id="GO:0005856">
    <property type="term" value="C:cytoskeleton"/>
    <property type="evidence" value="ECO:0007669"/>
    <property type="project" value="TreeGrafter"/>
</dbReference>
<organism evidence="5 6">
    <name type="scientific">Oopsacas minuta</name>
    <dbReference type="NCBI Taxonomy" id="111878"/>
    <lineage>
        <taxon>Eukaryota</taxon>
        <taxon>Metazoa</taxon>
        <taxon>Porifera</taxon>
        <taxon>Hexactinellida</taxon>
        <taxon>Hexasterophora</taxon>
        <taxon>Lyssacinosida</taxon>
        <taxon>Leucopsacidae</taxon>
        <taxon>Oopsacas</taxon>
    </lineage>
</organism>
<name>A0AAV7JXN1_9METZ</name>
<evidence type="ECO:0000256" key="3">
    <source>
        <dbReference type="SAM" id="MobiDB-lite"/>
    </source>
</evidence>